<gene>
    <name evidence="4" type="ORF">EIN_162110</name>
</gene>
<evidence type="ECO:0000313" key="5">
    <source>
        <dbReference type="Proteomes" id="UP000014680"/>
    </source>
</evidence>
<protein>
    <recommendedName>
        <fullName evidence="3">Sas10 C-terminal domain-containing protein</fullName>
    </recommendedName>
</protein>
<dbReference type="Pfam" id="PF09368">
    <property type="entry name" value="Sas10"/>
    <property type="match status" value="1"/>
</dbReference>
<proteinExistence type="predicted"/>
<evidence type="ECO:0000256" key="2">
    <source>
        <dbReference type="SAM" id="MobiDB-lite"/>
    </source>
</evidence>
<feature type="compositionally biased region" description="Basic residues" evidence="2">
    <location>
        <begin position="392"/>
        <end position="402"/>
    </location>
</feature>
<sequence length="451" mass="52498">MSEDNTENTTNNTKWGIRNVDLYQKKQYNAEKHDAEENAEEAMNIQKEQLKNLQAADFSGFGDFDEILKTVKEAPIEKTEEYKLKKFNEMINKKNLELDGNEDENIQAIRAVYPDFMKRLEAAQTVTFMKRAGSGIMKKLTAIREDAEKCFLLNVLSEVLCKGNSTDVHPSSEDAQKFLECLQTSQSYIKTIGNKTIEAVYNGTYKDLIQQEEENGTPMELENPKLSEMDIENEDNENSDSLAEKAWKNKAMKWKKKRQIGSTVMTLILLKERANEVQRRKILTGEEDANTEKAVKIGRDVKSAKELREDSKAIKKPQEEENEEESEESEEEEVFSENEENKEADRMLTKLREKRKRIEDSRKERLEKQREIEENEDNERRPVGKVIQHGRGFTKQRKPQHARLRIRKLYDRKTRHDNKVSKKLARPVGAKYSGERKIDDMAIHSVKLSRD</sequence>
<organism evidence="4 5">
    <name type="scientific">Entamoeba invadens IP1</name>
    <dbReference type="NCBI Taxonomy" id="370355"/>
    <lineage>
        <taxon>Eukaryota</taxon>
        <taxon>Amoebozoa</taxon>
        <taxon>Evosea</taxon>
        <taxon>Archamoebae</taxon>
        <taxon>Mastigamoebida</taxon>
        <taxon>Entamoebidae</taxon>
        <taxon>Entamoeba</taxon>
    </lineage>
</organism>
<dbReference type="OMA" id="QTNTESH"/>
<dbReference type="OrthoDB" id="29295at2759"/>
<dbReference type="InterPro" id="IPR018972">
    <property type="entry name" value="Sas10_C_dom"/>
</dbReference>
<dbReference type="GeneID" id="14885586"/>
<feature type="compositionally biased region" description="Basic and acidic residues" evidence="2">
    <location>
        <begin position="339"/>
        <end position="382"/>
    </location>
</feature>
<reference evidence="4 5" key="1">
    <citation type="submission" date="2012-10" db="EMBL/GenBank/DDBJ databases">
        <authorList>
            <person name="Zafar N."/>
            <person name="Inman J."/>
            <person name="Hall N."/>
            <person name="Lorenzi H."/>
            <person name="Caler E."/>
        </authorList>
    </citation>
    <scope>NUCLEOTIDE SEQUENCE [LARGE SCALE GENOMIC DNA]</scope>
    <source>
        <strain evidence="4 5">IP1</strain>
    </source>
</reference>
<dbReference type="Proteomes" id="UP000014680">
    <property type="component" value="Unassembled WGS sequence"/>
</dbReference>
<dbReference type="KEGG" id="eiv:EIN_162110"/>
<evidence type="ECO:0000313" key="4">
    <source>
        <dbReference type="EMBL" id="ELP86577.1"/>
    </source>
</evidence>
<feature type="compositionally biased region" description="Basic and acidic residues" evidence="2">
    <location>
        <begin position="301"/>
        <end position="319"/>
    </location>
</feature>
<feature type="domain" description="Sas10 C-terminal" evidence="3">
    <location>
        <begin position="378"/>
        <end position="448"/>
    </location>
</feature>
<dbReference type="RefSeq" id="XP_004185923.1">
    <property type="nucleotide sequence ID" value="XM_004185875.1"/>
</dbReference>
<feature type="region of interest" description="Disordered" evidence="2">
    <location>
        <begin position="301"/>
        <end position="402"/>
    </location>
</feature>
<name>A0A0A1U1T5_ENTIV</name>
<keyword evidence="1" id="KW-0175">Coiled coil</keyword>
<evidence type="ECO:0000256" key="1">
    <source>
        <dbReference type="SAM" id="Coils"/>
    </source>
</evidence>
<keyword evidence="5" id="KW-1185">Reference proteome</keyword>
<dbReference type="AlphaFoldDB" id="A0A0A1U1T5"/>
<dbReference type="VEuPathDB" id="AmoebaDB:EIN_162110"/>
<dbReference type="EMBL" id="KB206960">
    <property type="protein sequence ID" value="ELP86577.1"/>
    <property type="molecule type" value="Genomic_DNA"/>
</dbReference>
<evidence type="ECO:0000259" key="3">
    <source>
        <dbReference type="Pfam" id="PF09368"/>
    </source>
</evidence>
<feature type="compositionally biased region" description="Acidic residues" evidence="2">
    <location>
        <begin position="320"/>
        <end position="338"/>
    </location>
</feature>
<accession>A0A0A1U1T5</accession>
<feature type="coiled-coil region" evidence="1">
    <location>
        <begin position="25"/>
        <end position="56"/>
    </location>
</feature>